<dbReference type="PANTHER" id="PTHR42702:SF1">
    <property type="entry name" value="REGULATORY PROTEIN FOR BETA-LACTAMASE"/>
    <property type="match status" value="1"/>
</dbReference>
<accession>A0A2M7B5N8</accession>
<dbReference type="PANTHER" id="PTHR42702">
    <property type="entry name" value="NUCLEOTIDE PYROPHOSPHOHYDROLASE"/>
    <property type="match status" value="1"/>
</dbReference>
<dbReference type="EMBL" id="PEVJ01000042">
    <property type="protein sequence ID" value="PIU98372.1"/>
    <property type="molecule type" value="Genomic_DNA"/>
</dbReference>
<feature type="domain" description="NTP pyrophosphohydrolase MazG-like" evidence="1">
    <location>
        <begin position="174"/>
        <end position="232"/>
    </location>
</feature>
<evidence type="ECO:0000259" key="1">
    <source>
        <dbReference type="Pfam" id="PF03819"/>
    </source>
</evidence>
<name>A0A2M7B5N8_9BACT</name>
<dbReference type="Gene3D" id="1.10.287.1080">
    <property type="entry name" value="MazG-like"/>
    <property type="match status" value="1"/>
</dbReference>
<dbReference type="AlphaFoldDB" id="A0A2M7B5N8"/>
<protein>
    <recommendedName>
        <fullName evidence="1">NTP pyrophosphohydrolase MazG-like domain-containing protein</fullName>
    </recommendedName>
</protein>
<dbReference type="SUPFAM" id="SSF101386">
    <property type="entry name" value="all-alpha NTP pyrophosphatases"/>
    <property type="match status" value="1"/>
</dbReference>
<dbReference type="InterPro" id="IPR004518">
    <property type="entry name" value="MazG-like_dom"/>
</dbReference>
<comment type="caution">
    <text evidence="2">The sequence shown here is derived from an EMBL/GenBank/DDBJ whole genome shotgun (WGS) entry which is preliminary data.</text>
</comment>
<dbReference type="Pfam" id="PF03819">
    <property type="entry name" value="MazG"/>
    <property type="match status" value="1"/>
</dbReference>
<evidence type="ECO:0000313" key="2">
    <source>
        <dbReference type="EMBL" id="PIU98372.1"/>
    </source>
</evidence>
<dbReference type="Proteomes" id="UP000228949">
    <property type="component" value="Unassembled WGS sequence"/>
</dbReference>
<gene>
    <name evidence="2" type="ORF">COS61_01755</name>
</gene>
<sequence>MTNKSKKLSIVVSGSFRKHFEGISKVIKEFEKLDVQVISPKPSKVVNPEHEFVILETDNTNDPKILEQRHLDAIEKADALYIYNLEGYIEASATLELGWAIALGKPIYTKEQSEDFTLKLFSGEVATPIEVKEKLLNNKNNFIETINNRSSVKKLQEYIHNVVVQRGFDDEAPSDIMLLMVEEVGELAKALRKYIGLKIDQNKKDKYTQLEHELADVFIYLLDLANVCEIDLFQALKEKEYENNKRFWDK</sequence>
<evidence type="ECO:0000313" key="3">
    <source>
        <dbReference type="Proteomes" id="UP000228949"/>
    </source>
</evidence>
<proteinExistence type="predicted"/>
<organism evidence="2 3">
    <name type="scientific">Candidatus Wolfebacteria bacterium CG03_land_8_20_14_0_80_40_12</name>
    <dbReference type="NCBI Taxonomy" id="1975069"/>
    <lineage>
        <taxon>Bacteria</taxon>
        <taxon>Candidatus Wolfeibacteriota</taxon>
    </lineage>
</organism>
<dbReference type="CDD" id="cd11535">
    <property type="entry name" value="NTP-PPase_SsMazG"/>
    <property type="match status" value="1"/>
</dbReference>
<reference evidence="3" key="1">
    <citation type="submission" date="2017-09" db="EMBL/GenBank/DDBJ databases">
        <title>Depth-based differentiation of microbial function through sediment-hosted aquifers and enrichment of novel symbionts in the deep terrestrial subsurface.</title>
        <authorList>
            <person name="Probst A.J."/>
            <person name="Ladd B."/>
            <person name="Jarett J.K."/>
            <person name="Geller-Mcgrath D.E."/>
            <person name="Sieber C.M.K."/>
            <person name="Emerson J.B."/>
            <person name="Anantharaman K."/>
            <person name="Thomas B.C."/>
            <person name="Malmstrom R."/>
            <person name="Stieglmeier M."/>
            <person name="Klingl A."/>
            <person name="Woyke T."/>
            <person name="Ryan C.M."/>
            <person name="Banfield J.F."/>
        </authorList>
    </citation>
    <scope>NUCLEOTIDE SEQUENCE [LARGE SCALE GENOMIC DNA]</scope>
</reference>